<evidence type="ECO:0000313" key="1">
    <source>
        <dbReference type="Ensembl" id="ENSCSRP00000020565.1"/>
    </source>
</evidence>
<reference evidence="1" key="1">
    <citation type="submission" date="2025-08" db="UniProtKB">
        <authorList>
            <consortium name="Ensembl"/>
        </authorList>
    </citation>
    <scope>IDENTIFICATION</scope>
</reference>
<dbReference type="Proteomes" id="UP000694403">
    <property type="component" value="Unplaced"/>
</dbReference>
<accession>A0A8C3SWW3</accession>
<protein>
    <submittedName>
        <fullName evidence="1">Uncharacterized protein</fullName>
    </submittedName>
</protein>
<dbReference type="AlphaFoldDB" id="A0A8C3SWW3"/>
<sequence length="123" mass="12746">MQPTLRAVRACRPQCTLRSSSSTCAATCPASATSSRSAAGSTGGMGLAAGALSRIFRCRLLATKWVRRPSRRTLPSSCSALAMVALRPPGGRAPAPAVPHSRLSASRLRSERGGIHSVCVLSD</sequence>
<keyword evidence="2" id="KW-1185">Reference proteome</keyword>
<organism evidence="1 2">
    <name type="scientific">Chelydra serpentina</name>
    <name type="common">Snapping turtle</name>
    <name type="synonym">Testudo serpentina</name>
    <dbReference type="NCBI Taxonomy" id="8475"/>
    <lineage>
        <taxon>Eukaryota</taxon>
        <taxon>Metazoa</taxon>
        <taxon>Chordata</taxon>
        <taxon>Craniata</taxon>
        <taxon>Vertebrata</taxon>
        <taxon>Euteleostomi</taxon>
        <taxon>Archelosauria</taxon>
        <taxon>Testudinata</taxon>
        <taxon>Testudines</taxon>
        <taxon>Cryptodira</taxon>
        <taxon>Durocryptodira</taxon>
        <taxon>Americhelydia</taxon>
        <taxon>Chelydroidea</taxon>
        <taxon>Chelydridae</taxon>
        <taxon>Chelydra</taxon>
    </lineage>
</organism>
<proteinExistence type="predicted"/>
<name>A0A8C3SWW3_CHESE</name>
<reference evidence="1" key="2">
    <citation type="submission" date="2025-09" db="UniProtKB">
        <authorList>
            <consortium name="Ensembl"/>
        </authorList>
    </citation>
    <scope>IDENTIFICATION</scope>
</reference>
<evidence type="ECO:0000313" key="2">
    <source>
        <dbReference type="Proteomes" id="UP000694403"/>
    </source>
</evidence>
<dbReference type="Ensembl" id="ENSCSRT00000021475.1">
    <property type="protein sequence ID" value="ENSCSRP00000020565.1"/>
    <property type="gene ID" value="ENSCSRG00000015607.1"/>
</dbReference>